<dbReference type="GO" id="GO:0004842">
    <property type="term" value="F:ubiquitin-protein transferase activity"/>
    <property type="evidence" value="ECO:0007669"/>
    <property type="project" value="InterPro"/>
</dbReference>
<dbReference type="AlphaFoldDB" id="A0A0M0JV85"/>
<dbReference type="GO" id="GO:0016874">
    <property type="term" value="F:ligase activity"/>
    <property type="evidence" value="ECO:0007669"/>
    <property type="project" value="UniProtKB-KW"/>
</dbReference>
<dbReference type="GO" id="GO:0046621">
    <property type="term" value="P:negative regulation of organ growth"/>
    <property type="evidence" value="ECO:0007669"/>
    <property type="project" value="InterPro"/>
</dbReference>
<evidence type="ECO:0000256" key="2">
    <source>
        <dbReference type="SAM" id="Coils"/>
    </source>
</evidence>
<dbReference type="GO" id="GO:0016567">
    <property type="term" value="P:protein ubiquitination"/>
    <property type="evidence" value="ECO:0007669"/>
    <property type="project" value="InterPro"/>
</dbReference>
<dbReference type="SUPFAM" id="SSF57850">
    <property type="entry name" value="RING/U-box"/>
    <property type="match status" value="1"/>
</dbReference>
<evidence type="ECO:0000313" key="6">
    <source>
        <dbReference type="Proteomes" id="UP000037460"/>
    </source>
</evidence>
<feature type="coiled-coil region" evidence="2">
    <location>
        <begin position="58"/>
        <end position="85"/>
    </location>
</feature>
<keyword evidence="1" id="KW-0862">Zinc</keyword>
<organism evidence="5 6">
    <name type="scientific">Chrysochromulina tobinii</name>
    <dbReference type="NCBI Taxonomy" id="1460289"/>
    <lineage>
        <taxon>Eukaryota</taxon>
        <taxon>Haptista</taxon>
        <taxon>Haptophyta</taxon>
        <taxon>Prymnesiophyceae</taxon>
        <taxon>Prymnesiales</taxon>
        <taxon>Chrysochromulinaceae</taxon>
        <taxon>Chrysochromulina</taxon>
    </lineage>
</organism>
<evidence type="ECO:0000256" key="3">
    <source>
        <dbReference type="SAM" id="MobiDB-lite"/>
    </source>
</evidence>
<keyword evidence="5" id="KW-0436">Ligase</keyword>
<dbReference type="PANTHER" id="PTHR46400:SF5">
    <property type="entry name" value="RING-TYPE DOMAIN-CONTAINING PROTEIN"/>
    <property type="match status" value="1"/>
</dbReference>
<dbReference type="Proteomes" id="UP000037460">
    <property type="component" value="Unassembled WGS sequence"/>
</dbReference>
<protein>
    <submittedName>
        <fullName evidence="5">E3 ubiquitin ligase big brother-related-like protein</fullName>
    </submittedName>
</protein>
<feature type="domain" description="RING-type" evidence="4">
    <location>
        <begin position="165"/>
        <end position="206"/>
    </location>
</feature>
<gene>
    <name evidence="5" type="ORF">Ctob_011969</name>
</gene>
<dbReference type="Pfam" id="PF13639">
    <property type="entry name" value="zf-RING_2"/>
    <property type="match status" value="1"/>
</dbReference>
<keyword evidence="1" id="KW-0479">Metal-binding</keyword>
<sequence length="282" mass="30840">MSQSTDVDPDAESLRLAQQLEDEEFAAYREPALGFSEAELAEMDDETRQSIELAMRLQEEERLRIQEQQAAAERLEGQADDEESIALAIRLQQEDDESALRNALGVTDGEPGSPSEYTYEQLMRLQDTVGMVSRGASQDDISALRTLTVEEARRPGSNIVLGEQCSICRMEFEPEDMLRVLRCGHAEHTACLDQWLMINKSCPLCQCEVHMVPQDKCAPLVCPPVPPPPLPFSSSMFSPVASTPTAARMPTEPPPLQGPAPLTDGTNVQAPTPPGACVLSSS</sequence>
<keyword evidence="6" id="KW-1185">Reference proteome</keyword>
<dbReference type="SMART" id="SM00184">
    <property type="entry name" value="RING"/>
    <property type="match status" value="1"/>
</dbReference>
<dbReference type="PANTHER" id="PTHR46400">
    <property type="entry name" value="RING/U-BOX SUPERFAMILY PROTEIN"/>
    <property type="match status" value="1"/>
</dbReference>
<proteinExistence type="predicted"/>
<evidence type="ECO:0000256" key="1">
    <source>
        <dbReference type="PROSITE-ProRule" id="PRU00175"/>
    </source>
</evidence>
<dbReference type="OrthoDB" id="8062037at2759"/>
<dbReference type="InterPro" id="IPR013083">
    <property type="entry name" value="Znf_RING/FYVE/PHD"/>
</dbReference>
<reference evidence="6" key="1">
    <citation type="journal article" date="2015" name="PLoS Genet.">
        <title>Genome Sequence and Transcriptome Analyses of Chrysochromulina tobin: Metabolic Tools for Enhanced Algal Fitness in the Prominent Order Prymnesiales (Haptophyceae).</title>
        <authorList>
            <person name="Hovde B.T."/>
            <person name="Deodato C.R."/>
            <person name="Hunsperger H.M."/>
            <person name="Ryken S.A."/>
            <person name="Yost W."/>
            <person name="Jha R.K."/>
            <person name="Patterson J."/>
            <person name="Monnat R.J. Jr."/>
            <person name="Barlow S.B."/>
            <person name="Starkenburg S.R."/>
            <person name="Cattolico R.A."/>
        </authorList>
    </citation>
    <scope>NUCLEOTIDE SEQUENCE</scope>
    <source>
        <strain evidence="6">CCMP291</strain>
    </source>
</reference>
<dbReference type="InterPro" id="IPR001841">
    <property type="entry name" value="Znf_RING"/>
</dbReference>
<feature type="region of interest" description="Disordered" evidence="3">
    <location>
        <begin position="236"/>
        <end position="282"/>
    </location>
</feature>
<evidence type="ECO:0000313" key="5">
    <source>
        <dbReference type="EMBL" id="KOO30262.1"/>
    </source>
</evidence>
<name>A0A0M0JV85_9EUKA</name>
<evidence type="ECO:0000259" key="4">
    <source>
        <dbReference type="PROSITE" id="PS50089"/>
    </source>
</evidence>
<dbReference type="InterPro" id="IPR033276">
    <property type="entry name" value="BB"/>
</dbReference>
<dbReference type="EMBL" id="JWZX01002255">
    <property type="protein sequence ID" value="KOO30262.1"/>
    <property type="molecule type" value="Genomic_DNA"/>
</dbReference>
<keyword evidence="1" id="KW-0863">Zinc-finger</keyword>
<keyword evidence="2" id="KW-0175">Coiled coil</keyword>
<dbReference type="GO" id="GO:0008270">
    <property type="term" value="F:zinc ion binding"/>
    <property type="evidence" value="ECO:0007669"/>
    <property type="project" value="UniProtKB-KW"/>
</dbReference>
<dbReference type="Gene3D" id="3.30.40.10">
    <property type="entry name" value="Zinc/RING finger domain, C3HC4 (zinc finger)"/>
    <property type="match status" value="1"/>
</dbReference>
<accession>A0A0M0JV85</accession>
<comment type="caution">
    <text evidence="5">The sequence shown here is derived from an EMBL/GenBank/DDBJ whole genome shotgun (WGS) entry which is preliminary data.</text>
</comment>
<dbReference type="PROSITE" id="PS50089">
    <property type="entry name" value="ZF_RING_2"/>
    <property type="match status" value="1"/>
</dbReference>